<reference evidence="1 2" key="1">
    <citation type="submission" date="2018-09" db="EMBL/GenBank/DDBJ databases">
        <title>YIM PH21274 draft genome.</title>
        <authorList>
            <person name="Miao C."/>
        </authorList>
    </citation>
    <scope>NUCLEOTIDE SEQUENCE [LARGE SCALE GENOMIC DNA]</scope>
    <source>
        <strain evidence="1 2">YIM PH 21724</strain>
    </source>
</reference>
<dbReference type="Proteomes" id="UP000266677">
    <property type="component" value="Unassembled WGS sequence"/>
</dbReference>
<evidence type="ECO:0000313" key="1">
    <source>
        <dbReference type="EMBL" id="RJO75200.1"/>
    </source>
</evidence>
<comment type="caution">
    <text evidence="1">The sequence shown here is derived from an EMBL/GenBank/DDBJ whole genome shotgun (WGS) entry which is preliminary data.</text>
</comment>
<dbReference type="AlphaFoldDB" id="A0A3A4KQA9"/>
<dbReference type="OrthoDB" id="7067000at2"/>
<evidence type="ECO:0000313" key="2">
    <source>
        <dbReference type="Proteomes" id="UP000266677"/>
    </source>
</evidence>
<keyword evidence="2" id="KW-1185">Reference proteome</keyword>
<dbReference type="EMBL" id="QZFU01000019">
    <property type="protein sequence ID" value="RJO75200.1"/>
    <property type="molecule type" value="Genomic_DNA"/>
</dbReference>
<organism evidence="1 2">
    <name type="scientific">Nocardia panacis</name>
    <dbReference type="NCBI Taxonomy" id="2340916"/>
    <lineage>
        <taxon>Bacteria</taxon>
        <taxon>Bacillati</taxon>
        <taxon>Actinomycetota</taxon>
        <taxon>Actinomycetes</taxon>
        <taxon>Mycobacteriales</taxon>
        <taxon>Nocardiaceae</taxon>
        <taxon>Nocardia</taxon>
    </lineage>
</organism>
<protein>
    <submittedName>
        <fullName evidence="1">DUF2997 domain-containing protein</fullName>
    </submittedName>
</protein>
<dbReference type="InterPro" id="IPR021375">
    <property type="entry name" value="DUF2997"/>
</dbReference>
<proteinExistence type="predicted"/>
<gene>
    <name evidence="1" type="ORF">D5S18_17740</name>
</gene>
<dbReference type="RefSeq" id="WP_120042074.1">
    <property type="nucleotide sequence ID" value="NZ_QZFU01000019.1"/>
</dbReference>
<name>A0A3A4KQA9_9NOCA</name>
<dbReference type="Pfam" id="PF11211">
    <property type="entry name" value="DUF2997"/>
    <property type="match status" value="1"/>
</dbReference>
<accession>A0A3A4KQA9</accession>
<sequence>MDEPARITVVVGADGQIHAETHNLVGPQCLNYLSILEDLLDGATSEPAVP</sequence>